<reference evidence="2" key="1">
    <citation type="submission" date="2023-09" db="EMBL/GenBank/DDBJ databases">
        <title>Demequina sp. a novel bacteria isolated from Capsicum annuum.</title>
        <authorList>
            <person name="Humaira Z."/>
            <person name="Lee J."/>
            <person name="Cho D."/>
        </authorList>
    </citation>
    <scope>NUCLEOTIDE SEQUENCE</scope>
    <source>
        <strain evidence="2">PMTSA13</strain>
    </source>
</reference>
<dbReference type="AlphaFoldDB" id="A0AA96FFU1"/>
<organism evidence="2">
    <name type="scientific">Demequina capsici</name>
    <dbReference type="NCBI Taxonomy" id="3075620"/>
    <lineage>
        <taxon>Bacteria</taxon>
        <taxon>Bacillati</taxon>
        <taxon>Actinomycetota</taxon>
        <taxon>Actinomycetes</taxon>
        <taxon>Micrococcales</taxon>
        <taxon>Demequinaceae</taxon>
        <taxon>Demequina</taxon>
    </lineage>
</organism>
<dbReference type="EMBL" id="CP134880">
    <property type="protein sequence ID" value="WNM27680.1"/>
    <property type="molecule type" value="Genomic_DNA"/>
</dbReference>
<gene>
    <name evidence="2" type="ORF">RN607_01345</name>
</gene>
<feature type="transmembrane region" description="Helical" evidence="1">
    <location>
        <begin position="47"/>
        <end position="71"/>
    </location>
</feature>
<accession>A0AA96FFU1</accession>
<keyword evidence="1" id="KW-0812">Transmembrane</keyword>
<dbReference type="InterPro" id="IPR009937">
    <property type="entry name" value="Phage_holin_3_6"/>
</dbReference>
<keyword evidence="1" id="KW-0472">Membrane</keyword>
<protein>
    <submittedName>
        <fullName evidence="2">Phage holin family protein</fullName>
    </submittedName>
</protein>
<dbReference type="SUPFAM" id="SSF103473">
    <property type="entry name" value="MFS general substrate transporter"/>
    <property type="match status" value="1"/>
</dbReference>
<dbReference type="Proteomes" id="UP001303408">
    <property type="component" value="Chromosome"/>
</dbReference>
<name>A0AA96FFU1_9MICO</name>
<dbReference type="RefSeq" id="WP_313543828.1">
    <property type="nucleotide sequence ID" value="NZ_CP134880.1"/>
</dbReference>
<evidence type="ECO:0000313" key="2">
    <source>
        <dbReference type="EMBL" id="WNM27680.1"/>
    </source>
</evidence>
<dbReference type="InterPro" id="IPR036259">
    <property type="entry name" value="MFS_trans_sf"/>
</dbReference>
<feature type="transmembrane region" description="Helical" evidence="1">
    <location>
        <begin position="77"/>
        <end position="100"/>
    </location>
</feature>
<dbReference type="Pfam" id="PF07332">
    <property type="entry name" value="Phage_holin_3_6"/>
    <property type="match status" value="1"/>
</dbReference>
<evidence type="ECO:0000256" key="1">
    <source>
        <dbReference type="SAM" id="Phobius"/>
    </source>
</evidence>
<keyword evidence="1" id="KW-1133">Transmembrane helix</keyword>
<sequence length="125" mass="13148">MSSFAKSAATALLSGVVGRYQAMLKIEFDRAKAEVEGKLKQIGIGSALVATAAMLGFFAVPLLLTAAVAGLSVVWPVWLSALALGVVVLLIMAILAGVGVSKIKKNKDLTPTESVENVKKMFNWE</sequence>
<proteinExistence type="predicted"/>
<dbReference type="KEGG" id="dcp:RN607_01345"/>